<proteinExistence type="predicted"/>
<dbReference type="Proteomes" id="UP000663828">
    <property type="component" value="Unassembled WGS sequence"/>
</dbReference>
<dbReference type="EMBL" id="CAJNOR010000179">
    <property type="protein sequence ID" value="CAF0829520.1"/>
    <property type="molecule type" value="Genomic_DNA"/>
</dbReference>
<keyword evidence="3" id="KW-1185">Reference proteome</keyword>
<keyword evidence="1" id="KW-1133">Transmembrane helix</keyword>
<name>A0A813UHJ2_ADIRI</name>
<gene>
    <name evidence="2" type="ORF">XAT740_LOCUS4386</name>
</gene>
<accession>A0A813UHJ2</accession>
<protein>
    <submittedName>
        <fullName evidence="2">Uncharacterized protein</fullName>
    </submittedName>
</protein>
<organism evidence="2 3">
    <name type="scientific">Adineta ricciae</name>
    <name type="common">Rotifer</name>
    <dbReference type="NCBI Taxonomy" id="249248"/>
    <lineage>
        <taxon>Eukaryota</taxon>
        <taxon>Metazoa</taxon>
        <taxon>Spiralia</taxon>
        <taxon>Gnathifera</taxon>
        <taxon>Rotifera</taxon>
        <taxon>Eurotatoria</taxon>
        <taxon>Bdelloidea</taxon>
        <taxon>Adinetida</taxon>
        <taxon>Adinetidae</taxon>
        <taxon>Adineta</taxon>
    </lineage>
</organism>
<evidence type="ECO:0000313" key="3">
    <source>
        <dbReference type="Proteomes" id="UP000663828"/>
    </source>
</evidence>
<keyword evidence="1" id="KW-0472">Membrane</keyword>
<evidence type="ECO:0000313" key="2">
    <source>
        <dbReference type="EMBL" id="CAF0829520.1"/>
    </source>
</evidence>
<keyword evidence="1" id="KW-0812">Transmembrane</keyword>
<sequence>MGECQGESLLLSNVDKTYCPFIETLSFGSDIDIQCNSTFLVFNEINNDVLKWKFANQTSICNQSGTQQAQVNQCGVERFQQHYLRVPLISSDHRETSCIYCRINYKPIAPSISVTQTNHLEIVLYTINITSTRLNPDESFEILWARRLHGEIQYSFNYWFLPKCIHPSVKILENNTHTIVFCVDDSELSRVEFIIRRCHGTCRTYDTCDENEFYKQSDSNDLTIPDSIEKVSCDADCLAGLISVSSSTETSSSLKLSFIISSTNSTPSNDESKIIVIIIFSLSGFLLIIPLVIFIIYILCKKKERHVYAKTSNIDPDGQK</sequence>
<feature type="transmembrane region" description="Helical" evidence="1">
    <location>
        <begin position="274"/>
        <end position="300"/>
    </location>
</feature>
<dbReference type="AlphaFoldDB" id="A0A813UHJ2"/>
<reference evidence="2" key="1">
    <citation type="submission" date="2021-02" db="EMBL/GenBank/DDBJ databases">
        <authorList>
            <person name="Nowell W R."/>
        </authorList>
    </citation>
    <scope>NUCLEOTIDE SEQUENCE</scope>
</reference>
<evidence type="ECO:0000256" key="1">
    <source>
        <dbReference type="SAM" id="Phobius"/>
    </source>
</evidence>
<comment type="caution">
    <text evidence="2">The sequence shown here is derived from an EMBL/GenBank/DDBJ whole genome shotgun (WGS) entry which is preliminary data.</text>
</comment>